<evidence type="ECO:0000313" key="2">
    <source>
        <dbReference type="Proteomes" id="UP000886780"/>
    </source>
</evidence>
<evidence type="ECO:0000313" key="1">
    <source>
        <dbReference type="EMBL" id="HIX51372.1"/>
    </source>
</evidence>
<protein>
    <submittedName>
        <fullName evidence="1">MBL fold metallo-hydrolase</fullName>
    </submittedName>
</protein>
<accession>A0A9D1W319</accession>
<reference evidence="1" key="1">
    <citation type="journal article" date="2021" name="PeerJ">
        <title>Extensive microbial diversity within the chicken gut microbiome revealed by metagenomics and culture.</title>
        <authorList>
            <person name="Gilroy R."/>
            <person name="Ravi A."/>
            <person name="Getino M."/>
            <person name="Pursley I."/>
            <person name="Horton D.L."/>
            <person name="Alikhan N.F."/>
            <person name="Baker D."/>
            <person name="Gharbi K."/>
            <person name="Hall N."/>
            <person name="Watson M."/>
            <person name="Adriaenssens E.M."/>
            <person name="Foster-Nyarko E."/>
            <person name="Jarju S."/>
            <person name="Secka A."/>
            <person name="Antonio M."/>
            <person name="Oren A."/>
            <person name="Chaudhuri R.R."/>
            <person name="La Ragione R."/>
            <person name="Hildebrand F."/>
            <person name="Pallen M.J."/>
        </authorList>
    </citation>
    <scope>NUCLEOTIDE SEQUENCE</scope>
    <source>
        <strain evidence="1">ChiGjej4B4-12881</strain>
    </source>
</reference>
<reference evidence="1" key="2">
    <citation type="submission" date="2021-04" db="EMBL/GenBank/DDBJ databases">
        <authorList>
            <person name="Gilroy R."/>
        </authorList>
    </citation>
    <scope>NUCLEOTIDE SEQUENCE</scope>
    <source>
        <strain evidence="1">ChiGjej4B4-12881</strain>
    </source>
</reference>
<dbReference type="InterPro" id="IPR050114">
    <property type="entry name" value="UPF0173_UPF0282_UlaG_hydrolase"/>
</dbReference>
<dbReference type="Pfam" id="PF13483">
    <property type="entry name" value="Lactamase_B_3"/>
    <property type="match status" value="1"/>
</dbReference>
<dbReference type="Proteomes" id="UP000886780">
    <property type="component" value="Unassembled WGS sequence"/>
</dbReference>
<dbReference type="InterPro" id="IPR036866">
    <property type="entry name" value="RibonucZ/Hydroxyglut_hydro"/>
</dbReference>
<dbReference type="PANTHER" id="PTHR43546">
    <property type="entry name" value="UPF0173 METAL-DEPENDENT HYDROLASE MJ1163-RELATED"/>
    <property type="match status" value="1"/>
</dbReference>
<comment type="caution">
    <text evidence="1">The sequence shown here is derived from an EMBL/GenBank/DDBJ whole genome shotgun (WGS) entry which is preliminary data.</text>
</comment>
<sequence>MAELLYQGHGSFRICTAAGAVIYVDPFAGDGYDRAADLVLVTHEHYDHNQVDLVTLKDGGKILRAADFLQNGEYASRTECGAEISSVAAYNKNHPKDQCVGFLVKVDGRLLYLAGDTSETEEMGTILAKEPIDYSFLPMDGVYNMGREEAERCAAIIGAAHTVPVHMKPGALFDEETAEAFTAEGKVIMRPGDTLTW</sequence>
<dbReference type="AlphaFoldDB" id="A0A9D1W319"/>
<gene>
    <name evidence="1" type="ORF">IAA28_01045</name>
</gene>
<name>A0A9D1W319_9FIRM</name>
<dbReference type="EMBL" id="DXEU01000021">
    <property type="protein sequence ID" value="HIX51372.1"/>
    <property type="molecule type" value="Genomic_DNA"/>
</dbReference>
<proteinExistence type="predicted"/>
<organism evidence="1 2">
    <name type="scientific">Candidatus Lachnoclostridium stercoripullorum</name>
    <dbReference type="NCBI Taxonomy" id="2838635"/>
    <lineage>
        <taxon>Bacteria</taxon>
        <taxon>Bacillati</taxon>
        <taxon>Bacillota</taxon>
        <taxon>Clostridia</taxon>
        <taxon>Lachnospirales</taxon>
        <taxon>Lachnospiraceae</taxon>
    </lineage>
</organism>
<dbReference type="Gene3D" id="3.60.15.10">
    <property type="entry name" value="Ribonuclease Z/Hydroxyacylglutathione hydrolase-like"/>
    <property type="match status" value="1"/>
</dbReference>
<dbReference type="SUPFAM" id="SSF56281">
    <property type="entry name" value="Metallo-hydrolase/oxidoreductase"/>
    <property type="match status" value="1"/>
</dbReference>
<dbReference type="PANTHER" id="PTHR43546:SF8">
    <property type="entry name" value="METALLO-BETA-LACTAMASE DOMAIN-CONTAINING PROTEIN"/>
    <property type="match status" value="1"/>
</dbReference>